<dbReference type="InterPro" id="IPR012944">
    <property type="entry name" value="SusD_RagB_dom"/>
</dbReference>
<evidence type="ECO:0000256" key="2">
    <source>
        <dbReference type="ARBA" id="ARBA00006275"/>
    </source>
</evidence>
<dbReference type="AlphaFoldDB" id="A0A6H0KNQ1"/>
<dbReference type="InterPro" id="IPR033985">
    <property type="entry name" value="SusD-like_N"/>
</dbReference>
<dbReference type="RefSeq" id="WP_167962787.1">
    <property type="nucleotide sequence ID" value="NZ_CP050831.1"/>
</dbReference>
<keyword evidence="3" id="KW-0732">Signal</keyword>
<dbReference type="GO" id="GO:0009279">
    <property type="term" value="C:cell outer membrane"/>
    <property type="evidence" value="ECO:0007669"/>
    <property type="project" value="UniProtKB-SubCell"/>
</dbReference>
<dbReference type="KEGG" id="bfc:BacF7301_11150"/>
<keyword evidence="4" id="KW-0472">Membrane</keyword>
<gene>
    <name evidence="8" type="ORF">BacF7301_11150</name>
</gene>
<comment type="subcellular location">
    <subcellularLocation>
        <location evidence="1">Cell outer membrane</location>
    </subcellularLocation>
</comment>
<dbReference type="Proteomes" id="UP000501780">
    <property type="component" value="Chromosome"/>
</dbReference>
<reference evidence="8 9" key="1">
    <citation type="submission" date="2020-03" db="EMBL/GenBank/DDBJ databases">
        <title>Genomic analysis of Bacteroides faecium CBA7301.</title>
        <authorList>
            <person name="Kim J."/>
            <person name="Roh S.W."/>
        </authorList>
    </citation>
    <scope>NUCLEOTIDE SEQUENCE [LARGE SCALE GENOMIC DNA]</scope>
    <source>
        <strain evidence="8 9">CBA7301</strain>
    </source>
</reference>
<organism evidence="8 9">
    <name type="scientific">Bacteroides faecium</name>
    <dbReference type="NCBI Taxonomy" id="2715212"/>
    <lineage>
        <taxon>Bacteria</taxon>
        <taxon>Pseudomonadati</taxon>
        <taxon>Bacteroidota</taxon>
        <taxon>Bacteroidia</taxon>
        <taxon>Bacteroidales</taxon>
        <taxon>Bacteroidaceae</taxon>
        <taxon>Bacteroides</taxon>
    </lineage>
</organism>
<dbReference type="InterPro" id="IPR011990">
    <property type="entry name" value="TPR-like_helical_dom_sf"/>
</dbReference>
<dbReference type="Gene3D" id="1.25.40.390">
    <property type="match status" value="1"/>
</dbReference>
<evidence type="ECO:0000259" key="6">
    <source>
        <dbReference type="Pfam" id="PF07980"/>
    </source>
</evidence>
<dbReference type="PROSITE" id="PS51257">
    <property type="entry name" value="PROKAR_LIPOPROTEIN"/>
    <property type="match status" value="1"/>
</dbReference>
<dbReference type="SUPFAM" id="SSF48452">
    <property type="entry name" value="TPR-like"/>
    <property type="match status" value="1"/>
</dbReference>
<evidence type="ECO:0000259" key="7">
    <source>
        <dbReference type="Pfam" id="PF14322"/>
    </source>
</evidence>
<name>A0A6H0KNQ1_9BACE</name>
<dbReference type="Pfam" id="PF07980">
    <property type="entry name" value="SusD_RagB"/>
    <property type="match status" value="1"/>
</dbReference>
<dbReference type="Pfam" id="PF14322">
    <property type="entry name" value="SusD-like_3"/>
    <property type="match status" value="1"/>
</dbReference>
<accession>A0A6H0KNQ1</accession>
<comment type="similarity">
    <text evidence="2">Belongs to the SusD family.</text>
</comment>
<evidence type="ECO:0000256" key="5">
    <source>
        <dbReference type="ARBA" id="ARBA00023237"/>
    </source>
</evidence>
<feature type="domain" description="RagB/SusD" evidence="6">
    <location>
        <begin position="352"/>
        <end position="631"/>
    </location>
</feature>
<evidence type="ECO:0000256" key="4">
    <source>
        <dbReference type="ARBA" id="ARBA00023136"/>
    </source>
</evidence>
<evidence type="ECO:0000256" key="3">
    <source>
        <dbReference type="ARBA" id="ARBA00022729"/>
    </source>
</evidence>
<sequence>MKKIYFTIILIGALLQGCNYLDIIPDDTPTLDHSFANALTTEHYLFTCYAGLPKESDVTYNPAFLAGDEFWSWENLIKFAEYPDIYLSWMIARGEQNTNSPYQNKYESGGLWNTIRKCNTFIERVDEVKGLKELDARQWKAEAKVIKAYCHFYLMRMYGPIPLVKENLPIDASPEAVRLKRNTWDECVDYVVQLLDEAAPDLPIAIYSRIDNLGRITRTIALSLKAKVLLTSASPQFNGNSYYDEFKNKDGEHLFGEKDDNKWAIAAQACEEAIALCEGPEANMRLYQYTSLQDIPDELLKSEYTIRGSVTDKEWNSELIWGSVISPGAIQKEVQAYLDPDKLQIGSHIHLSLNVNKKIADQYYTSHGIPIEEDKDWTGIDKEALRTATAEEEVVIRGTTAQVNFNREPRFYASLGFNCGVWYGSGKKDDAPFVLQGLYGQTSNSTQGERCCVTGYWGKKLVNMASVQTQKTVYSAQAYPWPIIRLADLYLMYAEALNESGGETPRQEVYDYVDKVRTRAGLEGVKNSWTKYSINPNKPNSKDGMREIIQRERLIELSLEGHRFWDLRRWLKTAEYMAKPVTGWDCTQRTTENYYKERVLFLQSFTARDYLWPLSISLLNKNTNLVQTIGW</sequence>
<evidence type="ECO:0000313" key="8">
    <source>
        <dbReference type="EMBL" id="QIU94661.1"/>
    </source>
</evidence>
<evidence type="ECO:0000256" key="1">
    <source>
        <dbReference type="ARBA" id="ARBA00004442"/>
    </source>
</evidence>
<feature type="domain" description="SusD-like N-terminal" evidence="7">
    <location>
        <begin position="84"/>
        <end position="230"/>
    </location>
</feature>
<proteinExistence type="inferred from homology"/>
<keyword evidence="5" id="KW-0998">Cell outer membrane</keyword>
<protein>
    <submittedName>
        <fullName evidence="8">RagB/SusD family nutrient uptake outer membrane protein</fullName>
    </submittedName>
</protein>
<keyword evidence="9" id="KW-1185">Reference proteome</keyword>
<dbReference type="EMBL" id="CP050831">
    <property type="protein sequence ID" value="QIU94661.1"/>
    <property type="molecule type" value="Genomic_DNA"/>
</dbReference>
<evidence type="ECO:0000313" key="9">
    <source>
        <dbReference type="Proteomes" id="UP000501780"/>
    </source>
</evidence>